<dbReference type="PANTHER" id="PTHR10997:SF8">
    <property type="entry name" value="EXPORTIN-2"/>
    <property type="match status" value="1"/>
</dbReference>
<dbReference type="Pfam" id="PF03810">
    <property type="entry name" value="IBN_N"/>
    <property type="match status" value="1"/>
</dbReference>
<evidence type="ECO:0000256" key="6">
    <source>
        <dbReference type="ARBA" id="ARBA00022927"/>
    </source>
</evidence>
<dbReference type="InterPro" id="IPR001494">
    <property type="entry name" value="Importin-beta_N"/>
</dbReference>
<evidence type="ECO:0000256" key="3">
    <source>
        <dbReference type="ARBA" id="ARBA00008669"/>
    </source>
</evidence>
<dbReference type="SMART" id="SM00913">
    <property type="entry name" value="IBN_N"/>
    <property type="match status" value="1"/>
</dbReference>
<dbReference type="GO" id="GO:0005829">
    <property type="term" value="C:cytosol"/>
    <property type="evidence" value="ECO:0007669"/>
    <property type="project" value="TreeGrafter"/>
</dbReference>
<dbReference type="GO" id="GO:0005049">
    <property type="term" value="F:nuclear export signal receptor activity"/>
    <property type="evidence" value="ECO:0007669"/>
    <property type="project" value="TreeGrafter"/>
</dbReference>
<dbReference type="PROSITE" id="PS50166">
    <property type="entry name" value="IMPORTIN_B_NT"/>
    <property type="match status" value="1"/>
</dbReference>
<dbReference type="Proteomes" id="UP001153076">
    <property type="component" value="Unassembled WGS sequence"/>
</dbReference>
<name>A0A9Q1QRZ4_9CARY</name>
<dbReference type="InterPro" id="IPR005043">
    <property type="entry name" value="XPO2_C"/>
</dbReference>
<evidence type="ECO:0000256" key="4">
    <source>
        <dbReference type="ARBA" id="ARBA00022448"/>
    </source>
</evidence>
<dbReference type="GO" id="GO:0005635">
    <property type="term" value="C:nuclear envelope"/>
    <property type="evidence" value="ECO:0007669"/>
    <property type="project" value="TreeGrafter"/>
</dbReference>
<dbReference type="Pfam" id="PF03378">
    <property type="entry name" value="CAS_CSE1"/>
    <property type="match status" value="1"/>
</dbReference>
<accession>A0A9Q1QRZ4</accession>
<sequence>MASSPETLQFLSQCFLNTLSPDPEPRRRAEASLAEAAEQPNYGLAVLTLIADPTLAIDEQIRQAAAVNFKNYLKARWAPAARRNEPNVPVPNPIPDDEKKQIKDNIVPLMLSASPKIQAQLSEALVVIGKHDFPRQWTELLPMLNSMLQKALSEGGNYVAINGILGTANSLFKKFRHGYGTNDLRLDLRYCLDNFAVPLLQLFSRTATLIDSSVSSAAAGANLKPLFESQRLCCRIFYSFNFQELPDLFEDNMEPFMNVFGKYLTTAYPALEQGGGDGLALVDNLRAAICEILTLYVERTEEPFERYVGEFEKAVRSLLVTVSASPGRDHLAITAIKFLSMVSTMAHHYKVFVDDASLEQICRSIVIPNVMLREEDEELFEFNYIEYIRRDMEGSDVDTRRRAACELLKGIATHHRDKVAPMVNSVIQTMLATCAENPAANWKYKDSAIYLVISLSTVKASGPNVLTGFFDLQSFFTLVVVSELQSQDVNSFPLLKADALKFVTVFRDQLPKASVMPLVPEVIRFLGAESNVVHSYAAIFIEKLFLVKDEGSRARYVASDIAPFLPVLLTNLFNALKFPESEENQYVMKCLMRVLGVADIPSDVATGCMSSLASVLNEVCKNPKNPVFNHYLFEAIAVLIRRVCERDSSVISAFETSLFPGLETILTNNVIEFFPYAFQLLAQLVELSRPPLPPHYMQFFNLLLHPDLWTKSADVPALVRLLQAFLRMAPVELNQGGKLNDVLNIYSKLIASSRTDEQAFFVLNTIIENLGYEVVALYMQQILVSLFTRLQTNQTPKFVRCLVIFMSLFIVKHGWNNLVSTIDKMQPGLFLTILEKFWMPNLKQISGATETKLTAVASTKLICECPILLDPTAAKLWGKMLDSIVTLVTRPEEERVEEEPDVPDFAETGSYSATFIRLYNVNKREEDPLKEIKDPKQFLLASLANLSEFSSGRYGQVISENVEPINQAALSQLYSTSPFVQDQSTPQLRTVGCVPDEAASLLHSSHTTGAIDANRHNQTIARWD</sequence>
<evidence type="ECO:0000256" key="5">
    <source>
        <dbReference type="ARBA" id="ARBA00022490"/>
    </source>
</evidence>
<dbReference type="Gene3D" id="1.25.10.10">
    <property type="entry name" value="Leucine-rich Repeat Variant"/>
    <property type="match status" value="1"/>
</dbReference>
<gene>
    <name evidence="9" type="ORF">Cgig2_033329</name>
</gene>
<keyword evidence="10" id="KW-1185">Reference proteome</keyword>
<proteinExistence type="inferred from homology"/>
<organism evidence="9 10">
    <name type="scientific">Carnegiea gigantea</name>
    <dbReference type="NCBI Taxonomy" id="171969"/>
    <lineage>
        <taxon>Eukaryota</taxon>
        <taxon>Viridiplantae</taxon>
        <taxon>Streptophyta</taxon>
        <taxon>Embryophyta</taxon>
        <taxon>Tracheophyta</taxon>
        <taxon>Spermatophyta</taxon>
        <taxon>Magnoliopsida</taxon>
        <taxon>eudicotyledons</taxon>
        <taxon>Gunneridae</taxon>
        <taxon>Pentapetalae</taxon>
        <taxon>Caryophyllales</taxon>
        <taxon>Cactineae</taxon>
        <taxon>Cactaceae</taxon>
        <taxon>Cactoideae</taxon>
        <taxon>Echinocereeae</taxon>
        <taxon>Carnegiea</taxon>
    </lineage>
</organism>
<feature type="domain" description="Importin N-terminal" evidence="8">
    <location>
        <begin position="29"/>
        <end position="112"/>
    </location>
</feature>
<dbReference type="PANTHER" id="PTHR10997">
    <property type="entry name" value="IMPORTIN-7, 8, 11"/>
    <property type="match status" value="1"/>
</dbReference>
<dbReference type="GO" id="GO:0006606">
    <property type="term" value="P:protein import into nucleus"/>
    <property type="evidence" value="ECO:0007669"/>
    <property type="project" value="TreeGrafter"/>
</dbReference>
<protein>
    <recommendedName>
        <fullName evidence="8">Importin N-terminal domain-containing protein</fullName>
    </recommendedName>
</protein>
<keyword evidence="5" id="KW-0963">Cytoplasm</keyword>
<evidence type="ECO:0000256" key="7">
    <source>
        <dbReference type="ARBA" id="ARBA00023242"/>
    </source>
</evidence>
<evidence type="ECO:0000259" key="8">
    <source>
        <dbReference type="PROSITE" id="PS50166"/>
    </source>
</evidence>
<reference evidence="9" key="1">
    <citation type="submission" date="2022-04" db="EMBL/GenBank/DDBJ databases">
        <title>Carnegiea gigantea Genome sequencing and assembly v2.</title>
        <authorList>
            <person name="Copetti D."/>
            <person name="Sanderson M.J."/>
            <person name="Burquez A."/>
            <person name="Wojciechowski M.F."/>
        </authorList>
    </citation>
    <scope>NUCLEOTIDE SEQUENCE</scope>
    <source>
        <strain evidence="9">SGP5-SGP5p</strain>
        <tissue evidence="9">Aerial part</tissue>
    </source>
</reference>
<dbReference type="OrthoDB" id="3268246at2759"/>
<keyword evidence="4" id="KW-0813">Transport</keyword>
<dbReference type="SUPFAM" id="SSF48371">
    <property type="entry name" value="ARM repeat"/>
    <property type="match status" value="1"/>
</dbReference>
<dbReference type="AlphaFoldDB" id="A0A9Q1QRZ4"/>
<comment type="caution">
    <text evidence="9">The sequence shown here is derived from an EMBL/GenBank/DDBJ whole genome shotgun (WGS) entry which is preliminary data.</text>
</comment>
<evidence type="ECO:0000313" key="10">
    <source>
        <dbReference type="Proteomes" id="UP001153076"/>
    </source>
</evidence>
<evidence type="ECO:0000256" key="1">
    <source>
        <dbReference type="ARBA" id="ARBA00004123"/>
    </source>
</evidence>
<dbReference type="InterPro" id="IPR016024">
    <property type="entry name" value="ARM-type_fold"/>
</dbReference>
<dbReference type="GO" id="GO:0031267">
    <property type="term" value="F:small GTPase binding"/>
    <property type="evidence" value="ECO:0007669"/>
    <property type="project" value="InterPro"/>
</dbReference>
<dbReference type="FunFam" id="1.25.10.10:FF:000057">
    <property type="entry name" value="Exportin-2 isoform 1"/>
    <property type="match status" value="1"/>
</dbReference>
<keyword evidence="7" id="KW-0539">Nucleus</keyword>
<keyword evidence="6" id="KW-0653">Protein transport</keyword>
<dbReference type="Pfam" id="PF08506">
    <property type="entry name" value="Cse1"/>
    <property type="match status" value="1"/>
</dbReference>
<comment type="subcellular location">
    <subcellularLocation>
        <location evidence="2">Cytoplasm</location>
    </subcellularLocation>
    <subcellularLocation>
        <location evidence="1">Nucleus</location>
    </subcellularLocation>
</comment>
<dbReference type="EMBL" id="JAKOGI010000017">
    <property type="protein sequence ID" value="KAJ8450135.1"/>
    <property type="molecule type" value="Genomic_DNA"/>
</dbReference>
<dbReference type="InterPro" id="IPR011989">
    <property type="entry name" value="ARM-like"/>
</dbReference>
<evidence type="ECO:0000256" key="2">
    <source>
        <dbReference type="ARBA" id="ARBA00004496"/>
    </source>
</evidence>
<dbReference type="InterPro" id="IPR013713">
    <property type="entry name" value="XPO2_central"/>
</dbReference>
<comment type="similarity">
    <text evidence="3">Belongs to the XPO2/CSE1 family.</text>
</comment>
<dbReference type="GO" id="GO:0006611">
    <property type="term" value="P:protein export from nucleus"/>
    <property type="evidence" value="ECO:0007669"/>
    <property type="project" value="TreeGrafter"/>
</dbReference>
<evidence type="ECO:0000313" key="9">
    <source>
        <dbReference type="EMBL" id="KAJ8450135.1"/>
    </source>
</evidence>